<dbReference type="Gene3D" id="1.10.287.2170">
    <property type="match status" value="1"/>
</dbReference>
<dbReference type="PROSITE" id="PS00397">
    <property type="entry name" value="RECOMBINASES_1"/>
    <property type="match status" value="1"/>
</dbReference>
<dbReference type="InterPro" id="IPR041718">
    <property type="entry name" value="IS607_transposase-like"/>
</dbReference>
<dbReference type="Gene3D" id="3.40.50.1390">
    <property type="entry name" value="Resolvase, N-terminal catalytic domain"/>
    <property type="match status" value="1"/>
</dbReference>
<dbReference type="InterPro" id="IPR048046">
    <property type="entry name" value="Transpos_IS607"/>
</dbReference>
<name>A0ABX3N2W8_9RHOB</name>
<dbReference type="Pfam" id="PF00239">
    <property type="entry name" value="Resolvase"/>
    <property type="match status" value="1"/>
</dbReference>
<dbReference type="RefSeq" id="WP_078604477.1">
    <property type="nucleotide sequence ID" value="NZ_MPZV01000001.1"/>
</dbReference>
<organism evidence="7 8">
    <name type="scientific">Thioclava sediminum</name>
    <dbReference type="NCBI Taxonomy" id="1915319"/>
    <lineage>
        <taxon>Bacteria</taxon>
        <taxon>Pseudomonadati</taxon>
        <taxon>Pseudomonadota</taxon>
        <taxon>Alphaproteobacteria</taxon>
        <taxon>Rhodobacterales</taxon>
        <taxon>Paracoccaceae</taxon>
        <taxon>Thioclava</taxon>
    </lineage>
</organism>
<evidence type="ECO:0000313" key="7">
    <source>
        <dbReference type="EMBL" id="OOY26279.1"/>
    </source>
</evidence>
<feature type="domain" description="Resolvase/invertase-type recombinase catalytic" evidence="6">
    <location>
        <begin position="62"/>
        <end position="207"/>
    </location>
</feature>
<dbReference type="InterPro" id="IPR000551">
    <property type="entry name" value="MerR-type_HTH_dom"/>
</dbReference>
<evidence type="ECO:0000313" key="8">
    <source>
        <dbReference type="Proteomes" id="UP000190787"/>
    </source>
</evidence>
<keyword evidence="1" id="KW-0229">DNA integration</keyword>
<dbReference type="CDD" id="cd04762">
    <property type="entry name" value="HTH_MerR-trunc"/>
    <property type="match status" value="1"/>
</dbReference>
<keyword evidence="8" id="KW-1185">Reference proteome</keyword>
<dbReference type="Pfam" id="PF00376">
    <property type="entry name" value="MerR"/>
    <property type="match status" value="1"/>
</dbReference>
<reference evidence="7 8" key="1">
    <citation type="submission" date="2016-11" db="EMBL/GenBank/DDBJ databases">
        <title>A multilocus sequence analysis scheme for characterization of bacteria in the genus Thioclava.</title>
        <authorList>
            <person name="Liu Y."/>
            <person name="Shao Z."/>
        </authorList>
    </citation>
    <scope>NUCLEOTIDE SEQUENCE [LARGE SCALE GENOMIC DNA]</scope>
    <source>
        <strain evidence="7 8">TAW-CT134</strain>
    </source>
</reference>
<dbReference type="Gene3D" id="1.10.1660.10">
    <property type="match status" value="1"/>
</dbReference>
<dbReference type="NCBIfam" id="NF033518">
    <property type="entry name" value="transpos_IS607"/>
    <property type="match status" value="1"/>
</dbReference>
<dbReference type="CDD" id="cd03769">
    <property type="entry name" value="SR_IS607_transposase_like"/>
    <property type="match status" value="1"/>
</dbReference>
<dbReference type="PROSITE" id="PS51736">
    <property type="entry name" value="RECOMBINASES_3"/>
    <property type="match status" value="1"/>
</dbReference>
<protein>
    <submittedName>
        <fullName evidence="7">IS607 family transposase</fullName>
    </submittedName>
</protein>
<dbReference type="PROSITE" id="PS50937">
    <property type="entry name" value="HTH_MERR_2"/>
    <property type="match status" value="1"/>
</dbReference>
<dbReference type="Proteomes" id="UP000190787">
    <property type="component" value="Unassembled WGS sequence"/>
</dbReference>
<dbReference type="InterPro" id="IPR036162">
    <property type="entry name" value="Resolvase-like_N_sf"/>
</dbReference>
<dbReference type="InterPro" id="IPR006118">
    <property type="entry name" value="Recombinase_CS"/>
</dbReference>
<evidence type="ECO:0000256" key="2">
    <source>
        <dbReference type="ARBA" id="ARBA00023125"/>
    </source>
</evidence>
<dbReference type="SUPFAM" id="SSF46955">
    <property type="entry name" value="Putative DNA-binding domain"/>
    <property type="match status" value="1"/>
</dbReference>
<feature type="active site" description="O-(5'-phospho-DNA)-serine intermediate" evidence="4">
    <location>
        <position position="70"/>
    </location>
</feature>
<evidence type="ECO:0000256" key="3">
    <source>
        <dbReference type="ARBA" id="ARBA00023172"/>
    </source>
</evidence>
<dbReference type="EMBL" id="MPZV01000001">
    <property type="protein sequence ID" value="OOY26279.1"/>
    <property type="molecule type" value="Genomic_DNA"/>
</dbReference>
<dbReference type="PANTHER" id="PTHR36172">
    <property type="match status" value="1"/>
</dbReference>
<evidence type="ECO:0000256" key="1">
    <source>
        <dbReference type="ARBA" id="ARBA00022908"/>
    </source>
</evidence>
<dbReference type="InterPro" id="IPR006119">
    <property type="entry name" value="Resolv_N"/>
</dbReference>
<dbReference type="InterPro" id="IPR009061">
    <property type="entry name" value="DNA-bd_dom_put_sf"/>
</dbReference>
<proteinExistence type="predicted"/>
<keyword evidence="3" id="KW-0233">DNA recombination</keyword>
<dbReference type="PANTHER" id="PTHR36172:SF1">
    <property type="entry name" value="RESOLVASE-RELATED"/>
    <property type="match status" value="1"/>
</dbReference>
<evidence type="ECO:0000259" key="5">
    <source>
        <dbReference type="PROSITE" id="PS50937"/>
    </source>
</evidence>
<gene>
    <name evidence="7" type="ORF">BMI91_05645</name>
</gene>
<accession>A0ABX3N2W8</accession>
<dbReference type="InterPro" id="IPR051491">
    <property type="entry name" value="Recombinase/Transposase-rel"/>
</dbReference>
<comment type="caution">
    <text evidence="7">The sequence shown here is derived from an EMBL/GenBank/DDBJ whole genome shotgun (WGS) entry which is preliminary data.</text>
</comment>
<dbReference type="SUPFAM" id="SSF53041">
    <property type="entry name" value="Resolvase-like"/>
    <property type="match status" value="1"/>
</dbReference>
<evidence type="ECO:0000259" key="6">
    <source>
        <dbReference type="PROSITE" id="PS51736"/>
    </source>
</evidence>
<dbReference type="SMART" id="SM00857">
    <property type="entry name" value="Resolvase"/>
    <property type="match status" value="1"/>
</dbReference>
<keyword evidence="2" id="KW-0238">DNA-binding</keyword>
<evidence type="ECO:0000256" key="4">
    <source>
        <dbReference type="PROSITE-ProRule" id="PRU10137"/>
    </source>
</evidence>
<feature type="domain" description="HTH merR-type" evidence="5">
    <location>
        <begin position="4"/>
        <end position="49"/>
    </location>
</feature>
<sequence length="211" mass="23515">MKKLVSIGEAAKALGVTPLTLRRWDESGKLKPDLVTEGGRRRYDLAKLQPELHRQQDNAARRTVAYARVSSHDQKTDLERQAQLLEAYCAGQGWTYEVVTDLGSGMNYRKKGLKRLLEDIVEDRVGRLVITHKDRLLRFGAELVFAICEAKNVEVVILNQGEDTSFEEDLARDVLEITTVFSARLYGARSRKSAKLIADIKAAAEGGDDGA</sequence>